<feature type="domain" description="AB hydrolase-1" evidence="1">
    <location>
        <begin position="6"/>
        <end position="225"/>
    </location>
</feature>
<sequence length="240" mass="26009">MSVEPIVLLPGLMNDVRIWGPQIETLSVDHGLYLPAWGAGDSVGDIAAHVLSEAPPRFALAGISLGAMIAMEILAQAPDRVTRIALLGTACLAETPANAAAREINIVHAKTGRLAEALVAEYPPEAMAEGPMRQPIAEFLIEMGLRLGPEAYLRQAKAITKRPDLQRVLRQARLPALVLCGADDTLYRPRRHEFMAELLHDGMLCIVPGAGHAPTLEQPAAVNAALREWLGRPDRRRPRL</sequence>
<dbReference type="Proteomes" id="UP000698242">
    <property type="component" value="Unassembled WGS sequence"/>
</dbReference>
<dbReference type="Gene3D" id="3.40.50.1820">
    <property type="entry name" value="alpha/beta hydrolase"/>
    <property type="match status" value="1"/>
</dbReference>
<evidence type="ECO:0000313" key="3">
    <source>
        <dbReference type="Proteomes" id="UP000698242"/>
    </source>
</evidence>
<dbReference type="InterPro" id="IPR050266">
    <property type="entry name" value="AB_hydrolase_sf"/>
</dbReference>
<dbReference type="RefSeq" id="WP_159964205.1">
    <property type="nucleotide sequence ID" value="NZ_APKE01000010.1"/>
</dbReference>
<dbReference type="EMBL" id="APKE01000010">
    <property type="protein sequence ID" value="KAF0676994.1"/>
    <property type="molecule type" value="Genomic_DNA"/>
</dbReference>
<accession>A0A921TG12</accession>
<keyword evidence="3" id="KW-1185">Reference proteome</keyword>
<protein>
    <submittedName>
        <fullName evidence="2">3-oxoadipate enol-lactonase</fullName>
        <ecNumber evidence="2">3.1.1.24</ecNumber>
    </submittedName>
</protein>
<organism evidence="2 3">
    <name type="scientific">Profundibacterium mesophilum KAUST100406-0324</name>
    <dbReference type="NCBI Taxonomy" id="1037889"/>
    <lineage>
        <taxon>Bacteria</taxon>
        <taxon>Pseudomonadati</taxon>
        <taxon>Pseudomonadota</taxon>
        <taxon>Alphaproteobacteria</taxon>
        <taxon>Rhodobacterales</taxon>
        <taxon>Roseobacteraceae</taxon>
        <taxon>Profundibacterium</taxon>
    </lineage>
</organism>
<evidence type="ECO:0000313" key="2">
    <source>
        <dbReference type="EMBL" id="KAF0676994.1"/>
    </source>
</evidence>
<proteinExistence type="predicted"/>
<dbReference type="Pfam" id="PF12697">
    <property type="entry name" value="Abhydrolase_6"/>
    <property type="match status" value="1"/>
</dbReference>
<reference evidence="2" key="1">
    <citation type="submission" date="2013-03" db="EMBL/GenBank/DDBJ databases">
        <title>Genome Sequence of the Profundibacterium mesophilum strain KAUST100406-0324T from Red Sea, a novel genus in the family Rhodobacteraceae.</title>
        <authorList>
            <person name="Essack M."/>
            <person name="Alam I."/>
            <person name="Lafi F."/>
            <person name="Alawi W."/>
            <person name="Kamanu F."/>
            <person name="Al-Suwailem A."/>
            <person name="Lee O.O."/>
            <person name="Xu Y."/>
            <person name="Bajic V."/>
            <person name="Qian P.-Y."/>
            <person name="Archer J."/>
        </authorList>
    </citation>
    <scope>NUCLEOTIDE SEQUENCE</scope>
    <source>
        <strain evidence="2">KAUST100406-0324</strain>
    </source>
</reference>
<dbReference type="GO" id="GO:0047570">
    <property type="term" value="F:3-oxoadipate enol-lactonase activity"/>
    <property type="evidence" value="ECO:0007669"/>
    <property type="project" value="UniProtKB-EC"/>
</dbReference>
<evidence type="ECO:0000259" key="1">
    <source>
        <dbReference type="Pfam" id="PF12697"/>
    </source>
</evidence>
<comment type="caution">
    <text evidence="2">The sequence shown here is derived from an EMBL/GenBank/DDBJ whole genome shotgun (WGS) entry which is preliminary data.</text>
</comment>
<dbReference type="PANTHER" id="PTHR43798">
    <property type="entry name" value="MONOACYLGLYCEROL LIPASE"/>
    <property type="match status" value="1"/>
</dbReference>
<name>A0A921TG12_9RHOB</name>
<dbReference type="SUPFAM" id="SSF53474">
    <property type="entry name" value="alpha/beta-Hydrolases"/>
    <property type="match status" value="1"/>
</dbReference>
<dbReference type="EC" id="3.1.1.24" evidence="2"/>
<dbReference type="AlphaFoldDB" id="A0A921TG12"/>
<gene>
    <name evidence="2" type="ORF">PMES_00791</name>
</gene>
<dbReference type="OrthoDB" id="5491135at2"/>
<dbReference type="InterPro" id="IPR029058">
    <property type="entry name" value="AB_hydrolase_fold"/>
</dbReference>
<keyword evidence="2" id="KW-0378">Hydrolase</keyword>
<dbReference type="PANTHER" id="PTHR43798:SF29">
    <property type="entry name" value="AB HYDROLASE-1 DOMAIN-CONTAINING PROTEIN"/>
    <property type="match status" value="1"/>
</dbReference>
<dbReference type="InterPro" id="IPR000073">
    <property type="entry name" value="AB_hydrolase_1"/>
</dbReference>